<dbReference type="STRING" id="745531.A0A0C3NQW7"/>
<dbReference type="HOGENOM" id="CLU_000022_45_4_1"/>
<dbReference type="SUPFAM" id="SSF56801">
    <property type="entry name" value="Acetyl-CoA synthetase-like"/>
    <property type="match status" value="1"/>
</dbReference>
<protein>
    <recommendedName>
        <fullName evidence="3">AMP-dependent synthetase/ligase domain-containing protein</fullName>
    </recommendedName>
</protein>
<keyword evidence="2" id="KW-0067">ATP-binding</keyword>
<proteinExistence type="predicted"/>
<gene>
    <name evidence="4" type="ORF">PHLGIDRAFT_89325</name>
</gene>
<dbReference type="PANTHER" id="PTHR43272">
    <property type="entry name" value="LONG-CHAIN-FATTY-ACID--COA LIGASE"/>
    <property type="match status" value="1"/>
</dbReference>
<feature type="domain" description="AMP-dependent synthetase/ligase" evidence="3">
    <location>
        <begin position="90"/>
        <end position="501"/>
    </location>
</feature>
<evidence type="ECO:0000256" key="2">
    <source>
        <dbReference type="ARBA" id="ARBA00022840"/>
    </source>
</evidence>
<dbReference type="PROSITE" id="PS00455">
    <property type="entry name" value="AMP_BINDING"/>
    <property type="match status" value="1"/>
</dbReference>
<keyword evidence="1" id="KW-0547">Nucleotide-binding</keyword>
<dbReference type="GO" id="GO:0005524">
    <property type="term" value="F:ATP binding"/>
    <property type="evidence" value="ECO:0007669"/>
    <property type="project" value="UniProtKB-KW"/>
</dbReference>
<dbReference type="Gene3D" id="3.40.50.12780">
    <property type="entry name" value="N-terminal domain of ligase-like"/>
    <property type="match status" value="1"/>
</dbReference>
<dbReference type="GO" id="GO:0005783">
    <property type="term" value="C:endoplasmic reticulum"/>
    <property type="evidence" value="ECO:0007669"/>
    <property type="project" value="TreeGrafter"/>
</dbReference>
<name>A0A0C3NQW7_PHLG1</name>
<dbReference type="PANTHER" id="PTHR43272:SF33">
    <property type="entry name" value="AMP-BINDING DOMAIN-CONTAINING PROTEIN-RELATED"/>
    <property type="match status" value="1"/>
</dbReference>
<keyword evidence="5" id="KW-1185">Reference proteome</keyword>
<dbReference type="InterPro" id="IPR042099">
    <property type="entry name" value="ANL_N_sf"/>
</dbReference>
<evidence type="ECO:0000256" key="1">
    <source>
        <dbReference type="ARBA" id="ARBA00022741"/>
    </source>
</evidence>
<dbReference type="Pfam" id="PF00501">
    <property type="entry name" value="AMP-binding"/>
    <property type="match status" value="1"/>
</dbReference>
<evidence type="ECO:0000259" key="3">
    <source>
        <dbReference type="Pfam" id="PF00501"/>
    </source>
</evidence>
<dbReference type="EMBL" id="KN840494">
    <property type="protein sequence ID" value="KIP07574.1"/>
    <property type="molecule type" value="Genomic_DNA"/>
</dbReference>
<evidence type="ECO:0000313" key="4">
    <source>
        <dbReference type="EMBL" id="KIP07574.1"/>
    </source>
</evidence>
<dbReference type="InterPro" id="IPR000873">
    <property type="entry name" value="AMP-dep_synth/lig_dom"/>
</dbReference>
<organism evidence="4 5">
    <name type="scientific">Phlebiopsis gigantea (strain 11061_1 CR5-6)</name>
    <name type="common">White-rot fungus</name>
    <name type="synonym">Peniophora gigantea</name>
    <dbReference type="NCBI Taxonomy" id="745531"/>
    <lineage>
        <taxon>Eukaryota</taxon>
        <taxon>Fungi</taxon>
        <taxon>Dikarya</taxon>
        <taxon>Basidiomycota</taxon>
        <taxon>Agaricomycotina</taxon>
        <taxon>Agaricomycetes</taxon>
        <taxon>Polyporales</taxon>
        <taxon>Phanerochaetaceae</taxon>
        <taxon>Phlebiopsis</taxon>
    </lineage>
</organism>
<evidence type="ECO:0000313" key="5">
    <source>
        <dbReference type="Proteomes" id="UP000053257"/>
    </source>
</evidence>
<accession>A0A0C3NQW7</accession>
<dbReference type="InterPro" id="IPR020845">
    <property type="entry name" value="AMP-binding_CS"/>
</dbReference>
<dbReference type="Proteomes" id="UP000053257">
    <property type="component" value="Unassembled WGS sequence"/>
</dbReference>
<dbReference type="OrthoDB" id="1700726at2759"/>
<sequence length="693" mass="75995">MRPAPAPLRPIPYPSDADYTRQSFEVPNTRKPGQTGHYRNGAFPFLTLESPGAYVNLVEVFDSGRKTVPSSYPLLGRRPLVSTNPPTYAKHYEWISWEEVDIRRQHIGSGISQLFDDGIVGGGSMKSFGIYSGNCPEWELVDLAAHAYELVTVPLYDTLGKDTVEYILNHTESTLVVVAPQHVATILKLAPRLPAMKCIISMDTLSYESKRIYEEWGAEVGIKIYDLAQVEAIGKAHLKPLVYPEPHALATICYTSGTTGNPKGVPATHGMISNALYAQAHGYNDTHIPVAISFLPLAHAYGRMAGLTVIAQGGCLGFWSGDPVRLLEDMQILKPTFFPAVPRVLNRIHQAGMAAAALPGVKGALFRRALEAKLQRLRTTGQLTHPLWDRLVFKKIAAVLGGNVKVISTGSAPMSPAAMDFLKVAIGAEVLEGVYGSTENFGIAAKIWWGDKTGPGRVGAPQANTELKLVDVPSMGYFSTDVPYPRGEICMRGDHCFKEYYKDPENTKATIDNEGWQHSGDVGEIDECGRLRIIDRVKNIMKLAQGEYVALERVESLYSACPIVAQLYVHGDSLQSYLIGLVFPDPVQLAAIAARVWAAPVSSQDAPALNKAARDTKVQEEILKALNKQARTAGLNGFETLKRIYVSNDMCTVDNNCLTPTLKMKRKEIYAKFKQQLDDLYALGEPGKTVPRL</sequence>
<dbReference type="GO" id="GO:0004467">
    <property type="term" value="F:long-chain fatty acid-CoA ligase activity"/>
    <property type="evidence" value="ECO:0007669"/>
    <property type="project" value="TreeGrafter"/>
</dbReference>
<dbReference type="GO" id="GO:0016020">
    <property type="term" value="C:membrane"/>
    <property type="evidence" value="ECO:0007669"/>
    <property type="project" value="TreeGrafter"/>
</dbReference>
<reference evidence="4 5" key="1">
    <citation type="journal article" date="2014" name="PLoS Genet.">
        <title>Analysis of the Phlebiopsis gigantea genome, transcriptome and secretome provides insight into its pioneer colonization strategies of wood.</title>
        <authorList>
            <person name="Hori C."/>
            <person name="Ishida T."/>
            <person name="Igarashi K."/>
            <person name="Samejima M."/>
            <person name="Suzuki H."/>
            <person name="Master E."/>
            <person name="Ferreira P."/>
            <person name="Ruiz-Duenas F.J."/>
            <person name="Held B."/>
            <person name="Canessa P."/>
            <person name="Larrondo L.F."/>
            <person name="Schmoll M."/>
            <person name="Druzhinina I.S."/>
            <person name="Kubicek C.P."/>
            <person name="Gaskell J.A."/>
            <person name="Kersten P."/>
            <person name="St John F."/>
            <person name="Glasner J."/>
            <person name="Sabat G."/>
            <person name="Splinter BonDurant S."/>
            <person name="Syed K."/>
            <person name="Yadav J."/>
            <person name="Mgbeahuruike A.C."/>
            <person name="Kovalchuk A."/>
            <person name="Asiegbu F.O."/>
            <person name="Lackner G."/>
            <person name="Hoffmeister D."/>
            <person name="Rencoret J."/>
            <person name="Gutierrez A."/>
            <person name="Sun H."/>
            <person name="Lindquist E."/>
            <person name="Barry K."/>
            <person name="Riley R."/>
            <person name="Grigoriev I.V."/>
            <person name="Henrissat B."/>
            <person name="Kues U."/>
            <person name="Berka R.M."/>
            <person name="Martinez A.T."/>
            <person name="Covert S.F."/>
            <person name="Blanchette R.A."/>
            <person name="Cullen D."/>
        </authorList>
    </citation>
    <scope>NUCLEOTIDE SEQUENCE [LARGE SCALE GENOMIC DNA]</scope>
    <source>
        <strain evidence="4 5">11061_1 CR5-6</strain>
    </source>
</reference>
<dbReference type="AlphaFoldDB" id="A0A0C3NQW7"/>